<evidence type="ECO:0000259" key="2">
    <source>
        <dbReference type="Pfam" id="PF16571"/>
    </source>
</evidence>
<dbReference type="InterPro" id="IPR032330">
    <property type="entry name" value="EF-G-binding_C"/>
</dbReference>
<keyword evidence="4" id="KW-1185">Reference proteome</keyword>
<dbReference type="AlphaFoldDB" id="A0A3M8B8W6"/>
<dbReference type="Pfam" id="PF16571">
    <property type="entry name" value="FBP_C"/>
    <property type="match status" value="1"/>
</dbReference>
<proteinExistence type="predicted"/>
<dbReference type="Gene3D" id="1.20.1280.250">
    <property type="match status" value="1"/>
</dbReference>
<keyword evidence="3" id="KW-0251">Elongation factor</keyword>
<dbReference type="Proteomes" id="UP000268829">
    <property type="component" value="Unassembled WGS sequence"/>
</dbReference>
<dbReference type="OrthoDB" id="1891078at2"/>
<dbReference type="GO" id="GO:0003746">
    <property type="term" value="F:translation elongation factor activity"/>
    <property type="evidence" value="ECO:0007669"/>
    <property type="project" value="UniProtKB-KW"/>
</dbReference>
<reference evidence="3 4" key="1">
    <citation type="submission" date="2018-10" db="EMBL/GenBank/DDBJ databases">
        <title>Phylogenomics of Brevibacillus.</title>
        <authorList>
            <person name="Dunlap C."/>
        </authorList>
    </citation>
    <scope>NUCLEOTIDE SEQUENCE [LARGE SCALE GENOMIC DNA]</scope>
    <source>
        <strain evidence="3 4">DSM 100115</strain>
    </source>
</reference>
<organism evidence="3 4">
    <name type="scientific">Brevibacillus gelatini</name>
    <dbReference type="NCBI Taxonomy" id="1655277"/>
    <lineage>
        <taxon>Bacteria</taxon>
        <taxon>Bacillati</taxon>
        <taxon>Bacillota</taxon>
        <taxon>Bacilli</taxon>
        <taxon>Bacillales</taxon>
        <taxon>Paenibacillaceae</taxon>
        <taxon>Brevibacillus</taxon>
    </lineage>
</organism>
<evidence type="ECO:0000313" key="4">
    <source>
        <dbReference type="Proteomes" id="UP000268829"/>
    </source>
</evidence>
<evidence type="ECO:0000259" key="1">
    <source>
        <dbReference type="Pfam" id="PF07299"/>
    </source>
</evidence>
<dbReference type="Pfam" id="PF07299">
    <property type="entry name" value="EF-G-binding_N"/>
    <property type="match status" value="1"/>
</dbReference>
<dbReference type="EMBL" id="RHHS01000012">
    <property type="protein sequence ID" value="RNB59820.1"/>
    <property type="molecule type" value="Genomic_DNA"/>
</dbReference>
<feature type="domain" description="Elongation factor G-binding protein N-terminal" evidence="1">
    <location>
        <begin position="4"/>
        <end position="86"/>
    </location>
</feature>
<dbReference type="RefSeq" id="WP_122903480.1">
    <property type="nucleotide sequence ID" value="NZ_RHHS01000012.1"/>
</dbReference>
<sequence>MEPFIFPHHYHFIKAQVQSLLNAYAGSTDPNVIRARKEIAQESVFQLYPELTEEQKQLLASLSVIKEKNEAKQFLLRLSPYIIPFPALTEQAIKKMFPKVKKLKPPATAEIPYAETTYVSWFDSGSDKKYIIANYGDKLIGIHGVFTPLPQKGICAICNKITEIGMFVLEARSSNDGTYLKKGNYLCQDSITCNQHIRSLEKLHDFLALMVK</sequence>
<dbReference type="InterPro" id="IPR038344">
    <property type="entry name" value="EF-G_N_sf"/>
</dbReference>
<keyword evidence="3" id="KW-0648">Protein biosynthesis</keyword>
<comment type="caution">
    <text evidence="3">The sequence shown here is derived from an EMBL/GenBank/DDBJ whole genome shotgun (WGS) entry which is preliminary data.</text>
</comment>
<evidence type="ECO:0000313" key="3">
    <source>
        <dbReference type="EMBL" id="RNB59820.1"/>
    </source>
</evidence>
<accession>A0A3M8B8W6</accession>
<feature type="domain" description="Elongation factor G-binding protein C-terminal treble-clef zinc-finger" evidence="2">
    <location>
        <begin position="101"/>
        <end position="202"/>
    </location>
</feature>
<protein>
    <submittedName>
        <fullName evidence="3">Elongation factor G-binding protein</fullName>
    </submittedName>
</protein>
<gene>
    <name evidence="3" type="ORF">EDM57_04020</name>
</gene>
<dbReference type="InterPro" id="IPR010841">
    <property type="entry name" value="EF-G-binding_N"/>
</dbReference>
<dbReference type="CDD" id="cd16342">
    <property type="entry name" value="FusC_FusB"/>
    <property type="match status" value="1"/>
</dbReference>
<name>A0A3M8B8W6_9BACL</name>